<evidence type="ECO:0000256" key="16">
    <source>
        <dbReference type="SAM" id="SignalP"/>
    </source>
</evidence>
<keyword evidence="18" id="KW-1185">Reference proteome</keyword>
<evidence type="ECO:0000256" key="11">
    <source>
        <dbReference type="ARBA" id="ARBA00023157"/>
    </source>
</evidence>
<feature type="chain" id="PRO_5045664335" description="BPI fold-containing family A member 1" evidence="16">
    <location>
        <begin position="20"/>
        <end position="248"/>
    </location>
</feature>
<keyword evidence="9" id="KW-0044">Antibiotic</keyword>
<evidence type="ECO:0000256" key="13">
    <source>
        <dbReference type="ARBA" id="ARBA00025926"/>
    </source>
</evidence>
<evidence type="ECO:0000256" key="12">
    <source>
        <dbReference type="ARBA" id="ARBA00023180"/>
    </source>
</evidence>
<evidence type="ECO:0000256" key="14">
    <source>
        <dbReference type="ARBA" id="ARBA00030462"/>
    </source>
</evidence>
<feature type="signal peptide" evidence="16">
    <location>
        <begin position="1"/>
        <end position="19"/>
    </location>
</feature>
<keyword evidence="7 16" id="KW-0732">Signal</keyword>
<keyword evidence="11" id="KW-1015">Disulfide bond</keyword>
<dbReference type="GeneID" id="106803881"/>
<keyword evidence="4" id="KW-0964">Secreted</keyword>
<evidence type="ECO:0000313" key="18">
    <source>
        <dbReference type="Proteomes" id="UP000694910"/>
    </source>
</evidence>
<evidence type="ECO:0000256" key="1">
    <source>
        <dbReference type="ARBA" id="ARBA00004613"/>
    </source>
</evidence>
<dbReference type="InterPro" id="IPR051902">
    <property type="entry name" value="BPI_fold-superfamily_member"/>
</dbReference>
<evidence type="ECO:0000256" key="2">
    <source>
        <dbReference type="ARBA" id="ARBA00009020"/>
    </source>
</evidence>
<evidence type="ECO:0000259" key="17">
    <source>
        <dbReference type="Pfam" id="PF01273"/>
    </source>
</evidence>
<comment type="function">
    <text evidence="15">Lipid-binding protein which shows high specificity for the surfactant phospholipid dipalmitoylphosphatidylcholine (DPPC). Plays a role in the innate immune responses of the upper airways. Reduces the surface tension in secretions from airway epithelia and inhibits the formation of biofilm by pathogenic Gram-negative bacteria, such as P.aeruginosa and K.pneumoniae. Negatively regulates proteolytic cleavage of SCNN1G, an event that is required for activation of the epithelial sodium channel (ENaC), and thereby contributes to airway surface liquid homeostasis and proper clearance of mucus. Plays a role in the airway inflammatory response after exposure to irritants. May attract macrophages and neutrophils.</text>
</comment>
<reference evidence="19" key="1">
    <citation type="submission" date="2025-08" db="UniProtKB">
        <authorList>
            <consortium name="RefSeq"/>
        </authorList>
    </citation>
    <scope>IDENTIFICATION</scope>
</reference>
<dbReference type="InterPro" id="IPR017943">
    <property type="entry name" value="Bactericidal_perm-incr_a/b_dom"/>
</dbReference>
<evidence type="ECO:0000256" key="8">
    <source>
        <dbReference type="ARBA" id="ARBA00022859"/>
    </source>
</evidence>
<evidence type="ECO:0000256" key="10">
    <source>
        <dbReference type="ARBA" id="ARBA00023121"/>
    </source>
</evidence>
<evidence type="ECO:0000256" key="4">
    <source>
        <dbReference type="ARBA" id="ARBA00022525"/>
    </source>
</evidence>
<sequence length="248" mass="26602">MFPTGGLIVFCGLLAQTTALQEALPSPSDQTLPWSVTLTLAPSPRDLAGSLTSALSNGLLSEGLSDTLKNLELSGTLKTGGVIPKNLFGAMLGKMTSVIPFLSKIIKLKITNPQLLELCLKQSPDGRHLYVTIPLSMVINVNIPPFRSLLKLAVKLNITAELLAMKQKQEDIRLTLGGCVHATGRLQLSVLNRLINRISEMLPNVVQGKVCLLVSAVLGCLDTTLVRAVADEETEGLGYVNDLHKITE</sequence>
<comment type="subunit">
    <text evidence="13">Monomer. Interacts (via N-terminus) with SCNN1B, a subunit of the heterotrimeric epithelial sodium channel (ENaC); this inhibits proteolytic activation of ENaC.</text>
</comment>
<protein>
    <recommendedName>
        <fullName evidence="3">BPI fold-containing family A member 1</fullName>
    </recommendedName>
    <alternativeName>
        <fullName evidence="14">Palate lung and nasal epithelium clone protein</fullName>
    </alternativeName>
</protein>
<keyword evidence="5" id="KW-0929">Antimicrobial</keyword>
<evidence type="ECO:0000256" key="5">
    <source>
        <dbReference type="ARBA" id="ARBA00022529"/>
    </source>
</evidence>
<dbReference type="Pfam" id="PF01273">
    <property type="entry name" value="LBP_BPI_CETP"/>
    <property type="match status" value="1"/>
</dbReference>
<evidence type="ECO:0000256" key="6">
    <source>
        <dbReference type="ARBA" id="ARBA00022588"/>
    </source>
</evidence>
<keyword evidence="8" id="KW-0391">Immunity</keyword>
<gene>
    <name evidence="19" type="primary">LOC106803881</name>
</gene>
<dbReference type="Proteomes" id="UP000694910">
    <property type="component" value="Unplaced"/>
</dbReference>
<accession>A0ABM1DKE8</accession>
<proteinExistence type="inferred from homology"/>
<feature type="domain" description="Lipid-binding serum glycoprotein N-terminal" evidence="17">
    <location>
        <begin position="67"/>
        <end position="219"/>
    </location>
</feature>
<dbReference type="RefSeq" id="XP_014652279.1">
    <property type="nucleotide sequence ID" value="XM_014796793.1"/>
</dbReference>
<keyword evidence="12" id="KW-0325">Glycoprotein</keyword>
<dbReference type="InterPro" id="IPR017942">
    <property type="entry name" value="Lipid-bd_serum_glycop_N"/>
</dbReference>
<name>A0ABM1DKE8_CERSS</name>
<evidence type="ECO:0000256" key="9">
    <source>
        <dbReference type="ARBA" id="ARBA00023022"/>
    </source>
</evidence>
<dbReference type="Gene3D" id="3.15.10.10">
    <property type="entry name" value="Bactericidal permeability-increasing protein, domain 1"/>
    <property type="match status" value="1"/>
</dbReference>
<dbReference type="SUPFAM" id="SSF55394">
    <property type="entry name" value="Bactericidal permeability-increasing protein, BPI"/>
    <property type="match status" value="1"/>
</dbReference>
<evidence type="ECO:0000256" key="3">
    <source>
        <dbReference type="ARBA" id="ARBA00018715"/>
    </source>
</evidence>
<keyword evidence="6" id="KW-0399">Innate immunity</keyword>
<dbReference type="PANTHER" id="PTHR47015">
    <property type="entry name" value="BPI FOLD-CONTAINING FAMILY A MEMBER 1"/>
    <property type="match status" value="1"/>
</dbReference>
<keyword evidence="10" id="KW-0446">Lipid-binding</keyword>
<comment type="subcellular location">
    <subcellularLocation>
        <location evidence="1">Secreted</location>
    </subcellularLocation>
</comment>
<evidence type="ECO:0000256" key="15">
    <source>
        <dbReference type="ARBA" id="ARBA00045411"/>
    </source>
</evidence>
<evidence type="ECO:0000256" key="7">
    <source>
        <dbReference type="ARBA" id="ARBA00022729"/>
    </source>
</evidence>
<organism evidence="18 19">
    <name type="scientific">Ceratotherium simum simum</name>
    <name type="common">Southern white rhinoceros</name>
    <dbReference type="NCBI Taxonomy" id="73337"/>
    <lineage>
        <taxon>Eukaryota</taxon>
        <taxon>Metazoa</taxon>
        <taxon>Chordata</taxon>
        <taxon>Craniata</taxon>
        <taxon>Vertebrata</taxon>
        <taxon>Euteleostomi</taxon>
        <taxon>Mammalia</taxon>
        <taxon>Eutheria</taxon>
        <taxon>Laurasiatheria</taxon>
        <taxon>Perissodactyla</taxon>
        <taxon>Rhinocerotidae</taxon>
        <taxon>Ceratotherium</taxon>
    </lineage>
</organism>
<comment type="similarity">
    <text evidence="2">Belongs to the BPI/LBP/Plunc superfamily. Plunc family.</text>
</comment>
<evidence type="ECO:0000313" key="19">
    <source>
        <dbReference type="RefSeq" id="XP_014652279.1"/>
    </source>
</evidence>
<dbReference type="PANTHER" id="PTHR47015:SF1">
    <property type="entry name" value="BPI FOLD-CONTAINING FAMILY A MEMBER 1"/>
    <property type="match status" value="1"/>
</dbReference>